<dbReference type="eggNOG" id="ENOG502S4TY">
    <property type="taxonomic scope" value="Eukaryota"/>
</dbReference>
<dbReference type="HOGENOM" id="CLU_052067_0_0_1"/>
<name>A0A0A0HXS7_PARBD</name>
<keyword evidence="2" id="KW-0472">Membrane</keyword>
<dbReference type="PANTHER" id="PTHR39405">
    <property type="entry name" value="DSC E3 UBIQUITIN LIGASE COMPLEX SUBUNIT 4"/>
    <property type="match status" value="1"/>
</dbReference>
<dbReference type="EMBL" id="KN275960">
    <property type="protein sequence ID" value="KGM92175.1"/>
    <property type="molecule type" value="Genomic_DNA"/>
</dbReference>
<feature type="region of interest" description="Disordered" evidence="1">
    <location>
        <begin position="205"/>
        <end position="253"/>
    </location>
</feature>
<feature type="region of interest" description="Disordered" evidence="1">
    <location>
        <begin position="20"/>
        <end position="44"/>
    </location>
</feature>
<dbReference type="RefSeq" id="XP_010759941.1">
    <property type="nucleotide sequence ID" value="XM_010761639.1"/>
</dbReference>
<feature type="region of interest" description="Disordered" evidence="1">
    <location>
        <begin position="299"/>
        <end position="323"/>
    </location>
</feature>
<keyword evidence="5" id="KW-1185">Reference proteome</keyword>
<evidence type="ECO:0000259" key="3">
    <source>
        <dbReference type="Pfam" id="PF08508"/>
    </source>
</evidence>
<keyword evidence="2" id="KW-0812">Transmembrane</keyword>
<dbReference type="InParanoid" id="A0A0A0HXS7"/>
<feature type="compositionally biased region" description="Basic and acidic residues" evidence="1">
    <location>
        <begin position="211"/>
        <end position="227"/>
    </location>
</feature>
<evidence type="ECO:0000313" key="4">
    <source>
        <dbReference type="EMBL" id="KGM92175.1"/>
    </source>
</evidence>
<dbReference type="KEGG" id="pbn:PADG_11713"/>
<dbReference type="GeneID" id="22587610"/>
<dbReference type="PANTHER" id="PTHR39405:SF1">
    <property type="entry name" value="DSC E3 UBIQUITIN LIGASE COMPLEX SUBUNIT 4"/>
    <property type="match status" value="1"/>
</dbReference>
<sequence length="341" mass="38428">MTTPDVFRDALYIADVSNIPYDARDDNDDDDDDDDDDDGDRDRPVVSGRSYRRAVYANSKIVLLERLLRDLDMLIYCELSAVYYMDCSILYFAIRAVVQFIFFTPKAGQLPESSTNEPSIVAVFASNIFCILFHYISSSPTAHETSRGYFHGGLFIDFIGQKGPISKFRLFLLDLLILAMQIIMLCVILEKERTKLLSKAPEIANSTPNLQDHDSEERGMLREDEHLPGMSDETTTESIEMRELPSPNQSVDRSGVRLLEFEAGRGTPGSARDRHPRDPFLSAQIPIADIDVLQSLRNQWYSGPPTTNAGQSSSSQPPSNQTGMVIPFLHRRFGFQLRTIS</sequence>
<dbReference type="OMA" id="DCSFFWL"/>
<evidence type="ECO:0000313" key="5">
    <source>
        <dbReference type="Proteomes" id="UP000001628"/>
    </source>
</evidence>
<reference evidence="4 5" key="1">
    <citation type="journal article" date="2011" name="PLoS Genet.">
        <title>Comparative genomic analysis of human fungal pathogens causing paracoccidioidomycosis.</title>
        <authorList>
            <person name="Desjardins C.A."/>
            <person name="Champion M.D."/>
            <person name="Holder J.W."/>
            <person name="Muszewska A."/>
            <person name="Goldberg J."/>
            <person name="Bailao A.M."/>
            <person name="Brigido M.M."/>
            <person name="Ferreira M.E."/>
            <person name="Garcia A.M."/>
            <person name="Grynberg M."/>
            <person name="Gujja S."/>
            <person name="Heiman D.I."/>
            <person name="Henn M.R."/>
            <person name="Kodira C.D."/>
            <person name="Leon-Narvaez H."/>
            <person name="Longo L.V."/>
            <person name="Ma L.J."/>
            <person name="Malavazi I."/>
            <person name="Matsuo A.L."/>
            <person name="Morais F.V."/>
            <person name="Pereira M."/>
            <person name="Rodriguez-Brito S."/>
            <person name="Sakthikumar S."/>
            <person name="Salem-Izacc S.M."/>
            <person name="Sykes S.M."/>
            <person name="Teixeira M.M."/>
            <person name="Vallejo M.C."/>
            <person name="Walter M.E."/>
            <person name="Yandava C."/>
            <person name="Young S."/>
            <person name="Zeng Q."/>
            <person name="Zucker J."/>
            <person name="Felipe M.S."/>
            <person name="Goldman G.H."/>
            <person name="Haas B.J."/>
            <person name="McEwen J.G."/>
            <person name="Nino-Vega G."/>
            <person name="Puccia R."/>
            <person name="San-Blas G."/>
            <person name="Soares C.M."/>
            <person name="Birren B.W."/>
            <person name="Cuomo C.A."/>
        </authorList>
    </citation>
    <scope>NUCLEOTIDE SEQUENCE [LARGE SCALE GENOMIC DNA]</scope>
    <source>
        <strain evidence="4 5">Pb18</strain>
    </source>
</reference>
<dbReference type="GO" id="GO:0005783">
    <property type="term" value="C:endoplasmic reticulum"/>
    <property type="evidence" value="ECO:0007669"/>
    <property type="project" value="TreeGrafter"/>
</dbReference>
<evidence type="ECO:0000256" key="2">
    <source>
        <dbReference type="SAM" id="Phobius"/>
    </source>
</evidence>
<dbReference type="Pfam" id="PF08508">
    <property type="entry name" value="DUF1746"/>
    <property type="match status" value="1"/>
</dbReference>
<accession>A0A0A0HXS7</accession>
<dbReference type="InterPro" id="IPR038967">
    <property type="entry name" value="Dsc4-like"/>
</dbReference>
<feature type="transmembrane region" description="Helical" evidence="2">
    <location>
        <begin position="170"/>
        <end position="189"/>
    </location>
</feature>
<dbReference type="VEuPathDB" id="FungiDB:PADG_11713"/>
<feature type="domain" description="DUF1746" evidence="3">
    <location>
        <begin position="70"/>
        <end position="184"/>
    </location>
</feature>
<organism evidence="4 5">
    <name type="scientific">Paracoccidioides brasiliensis (strain Pb18)</name>
    <dbReference type="NCBI Taxonomy" id="502780"/>
    <lineage>
        <taxon>Eukaryota</taxon>
        <taxon>Fungi</taxon>
        <taxon>Dikarya</taxon>
        <taxon>Ascomycota</taxon>
        <taxon>Pezizomycotina</taxon>
        <taxon>Eurotiomycetes</taxon>
        <taxon>Eurotiomycetidae</taxon>
        <taxon>Onygenales</taxon>
        <taxon>Ajellomycetaceae</taxon>
        <taxon>Paracoccidioides</taxon>
    </lineage>
</organism>
<feature type="transmembrane region" description="Helical" evidence="2">
    <location>
        <begin position="119"/>
        <end position="137"/>
    </location>
</feature>
<dbReference type="GO" id="GO:0032933">
    <property type="term" value="P:SREBP signaling pathway"/>
    <property type="evidence" value="ECO:0007669"/>
    <property type="project" value="InterPro"/>
</dbReference>
<feature type="compositionally biased region" description="Polar residues" evidence="1">
    <location>
        <begin position="299"/>
        <end position="310"/>
    </location>
</feature>
<evidence type="ECO:0000256" key="1">
    <source>
        <dbReference type="SAM" id="MobiDB-lite"/>
    </source>
</evidence>
<dbReference type="OrthoDB" id="5428737at2759"/>
<feature type="compositionally biased region" description="Acidic residues" evidence="1">
    <location>
        <begin position="25"/>
        <end position="39"/>
    </location>
</feature>
<dbReference type="AlphaFoldDB" id="A0A0A0HXS7"/>
<dbReference type="Proteomes" id="UP000001628">
    <property type="component" value="Unassembled WGS sequence"/>
</dbReference>
<dbReference type="InterPro" id="IPR013715">
    <property type="entry name" value="DUF1746"/>
</dbReference>
<feature type="transmembrane region" description="Helical" evidence="2">
    <location>
        <begin position="73"/>
        <end position="98"/>
    </location>
</feature>
<protein>
    <recommendedName>
        <fullName evidence="3">DUF1746 domain-containing protein</fullName>
    </recommendedName>
</protein>
<proteinExistence type="predicted"/>
<gene>
    <name evidence="4" type="ORF">PADG_11713</name>
</gene>
<dbReference type="GO" id="GO:0044695">
    <property type="term" value="C:Dsc E3 ubiquitin ligase complex"/>
    <property type="evidence" value="ECO:0007669"/>
    <property type="project" value="InterPro"/>
</dbReference>
<keyword evidence="2" id="KW-1133">Transmembrane helix</keyword>